<dbReference type="Pfam" id="PF12833">
    <property type="entry name" value="HTH_18"/>
    <property type="match status" value="1"/>
</dbReference>
<dbReference type="InterPro" id="IPR009057">
    <property type="entry name" value="Homeodomain-like_sf"/>
</dbReference>
<dbReference type="PROSITE" id="PS01124">
    <property type="entry name" value="HTH_ARAC_FAMILY_2"/>
    <property type="match status" value="1"/>
</dbReference>
<feature type="domain" description="HTH araC/xylS-type" evidence="4">
    <location>
        <begin position="84"/>
        <end position="182"/>
    </location>
</feature>
<organism evidence="5 6">
    <name type="scientific">Sphingomonas abietis</name>
    <dbReference type="NCBI Taxonomy" id="3012344"/>
    <lineage>
        <taxon>Bacteria</taxon>
        <taxon>Pseudomonadati</taxon>
        <taxon>Pseudomonadota</taxon>
        <taxon>Alphaproteobacteria</taxon>
        <taxon>Sphingomonadales</taxon>
        <taxon>Sphingomonadaceae</taxon>
        <taxon>Sphingomonas</taxon>
    </lineage>
</organism>
<dbReference type="PROSITE" id="PS00041">
    <property type="entry name" value="HTH_ARAC_FAMILY_1"/>
    <property type="match status" value="1"/>
</dbReference>
<evidence type="ECO:0000313" key="6">
    <source>
        <dbReference type="Proteomes" id="UP001210865"/>
    </source>
</evidence>
<dbReference type="SUPFAM" id="SSF46689">
    <property type="entry name" value="Homeodomain-like"/>
    <property type="match status" value="2"/>
</dbReference>
<accession>A0ABY7NPD8</accession>
<evidence type="ECO:0000256" key="3">
    <source>
        <dbReference type="ARBA" id="ARBA00023163"/>
    </source>
</evidence>
<dbReference type="RefSeq" id="WP_270076442.1">
    <property type="nucleotide sequence ID" value="NZ_CP115174.1"/>
</dbReference>
<keyword evidence="1" id="KW-0805">Transcription regulation</keyword>
<protein>
    <submittedName>
        <fullName evidence="5">AraC family transcriptional regulator</fullName>
    </submittedName>
</protein>
<evidence type="ECO:0000313" key="5">
    <source>
        <dbReference type="EMBL" id="WBO21794.1"/>
    </source>
</evidence>
<dbReference type="InterPro" id="IPR018062">
    <property type="entry name" value="HTH_AraC-typ_CS"/>
</dbReference>
<gene>
    <name evidence="5" type="ORF">PBT88_16725</name>
</gene>
<keyword evidence="6" id="KW-1185">Reference proteome</keyword>
<dbReference type="InterPro" id="IPR018060">
    <property type="entry name" value="HTH_AraC"/>
</dbReference>
<name>A0ABY7NPD8_9SPHN</name>
<evidence type="ECO:0000256" key="2">
    <source>
        <dbReference type="ARBA" id="ARBA00023125"/>
    </source>
</evidence>
<keyword evidence="3" id="KW-0804">Transcription</keyword>
<evidence type="ECO:0000256" key="1">
    <source>
        <dbReference type="ARBA" id="ARBA00023015"/>
    </source>
</evidence>
<dbReference type="Gene3D" id="1.10.10.60">
    <property type="entry name" value="Homeodomain-like"/>
    <property type="match status" value="2"/>
</dbReference>
<dbReference type="InterPro" id="IPR050204">
    <property type="entry name" value="AraC_XylS_family_regulators"/>
</dbReference>
<dbReference type="PANTHER" id="PTHR46796">
    <property type="entry name" value="HTH-TYPE TRANSCRIPTIONAL ACTIVATOR RHAS-RELATED"/>
    <property type="match status" value="1"/>
</dbReference>
<dbReference type="PANTHER" id="PTHR46796:SF14">
    <property type="entry name" value="TRANSCRIPTIONAL REGULATORY PROTEIN"/>
    <property type="match status" value="1"/>
</dbReference>
<keyword evidence="2" id="KW-0238">DNA-binding</keyword>
<reference evidence="5 6" key="1">
    <citation type="submission" date="2022-12" db="EMBL/GenBank/DDBJ databases">
        <title>Sphingomonas abieness sp. nov., an endophytic bacterium isolated from Abies koreana.</title>
        <authorList>
            <person name="Jiang L."/>
            <person name="Lee J."/>
        </authorList>
    </citation>
    <scope>NUCLEOTIDE SEQUENCE [LARGE SCALE GENOMIC DNA]</scope>
    <source>
        <strain evidence="6">PAMB 00755</strain>
    </source>
</reference>
<sequence length="186" mass="20771">MLLNAIEKPATAGHSLPPYLLELLGQARRSIEVDPGFTRRCLDEVSTLLGSADAIVIDRDIVEPQSVPEPTKFTKGGLAPWQLKRVRAYVEEELDGTILIEDLAIVAELSPGHFCRAFKASTGETPHGFIVSQRIRRAQRLMLDTNDTLSQIACACGLTDQAHLTRLFRRVLNETPLAWRRNWRTA</sequence>
<dbReference type="Proteomes" id="UP001210865">
    <property type="component" value="Chromosome"/>
</dbReference>
<proteinExistence type="predicted"/>
<dbReference type="EMBL" id="CP115174">
    <property type="protein sequence ID" value="WBO21794.1"/>
    <property type="molecule type" value="Genomic_DNA"/>
</dbReference>
<evidence type="ECO:0000259" key="4">
    <source>
        <dbReference type="PROSITE" id="PS01124"/>
    </source>
</evidence>
<dbReference type="SMART" id="SM00342">
    <property type="entry name" value="HTH_ARAC"/>
    <property type="match status" value="1"/>
</dbReference>